<feature type="transmembrane region" description="Helical" evidence="19">
    <location>
        <begin position="105"/>
        <end position="126"/>
    </location>
</feature>
<keyword evidence="11 19" id="KW-0460">Magnesium</keyword>
<evidence type="ECO:0000256" key="11">
    <source>
        <dbReference type="ARBA" id="ARBA00022842"/>
    </source>
</evidence>
<keyword evidence="7 19" id="KW-1003">Cell membrane</keyword>
<dbReference type="HAMAP" id="MF_00719">
    <property type="entry name" value="CobS"/>
    <property type="match status" value="1"/>
</dbReference>
<keyword evidence="10 19" id="KW-0812">Transmembrane</keyword>
<dbReference type="EMBL" id="QMDW01000010">
    <property type="protein sequence ID" value="RJX49563.1"/>
    <property type="molecule type" value="Genomic_DNA"/>
</dbReference>
<reference evidence="20 21" key="1">
    <citation type="submission" date="2018-06" db="EMBL/GenBank/DDBJ databases">
        <title>Halonotius sp. F13-13 a new haloarchaeeon isolated from a solar saltern from Isla Cristina, Huelva, Spain.</title>
        <authorList>
            <person name="Duran-Viseras A."/>
            <person name="Sanchez-Porro C."/>
            <person name="Ventosa A."/>
        </authorList>
    </citation>
    <scope>NUCLEOTIDE SEQUENCE [LARGE SCALE GENOMIC DNA]</scope>
    <source>
        <strain evidence="20 21">CECT 7525</strain>
    </source>
</reference>
<keyword evidence="12 19" id="KW-1133">Transmembrane helix</keyword>
<evidence type="ECO:0000313" key="20">
    <source>
        <dbReference type="EMBL" id="RJX49563.1"/>
    </source>
</evidence>
<keyword evidence="9 19" id="KW-0808">Transferase</keyword>
<dbReference type="OrthoDB" id="11748at2157"/>
<evidence type="ECO:0000256" key="18">
    <source>
        <dbReference type="ARBA" id="ARBA00049504"/>
    </source>
</evidence>
<evidence type="ECO:0000256" key="10">
    <source>
        <dbReference type="ARBA" id="ARBA00022692"/>
    </source>
</evidence>
<comment type="subcellular location">
    <subcellularLocation>
        <location evidence="2 19">Cell membrane</location>
        <topology evidence="2 19">Multi-pass membrane protein</topology>
    </subcellularLocation>
</comment>
<keyword evidence="13 19" id="KW-0472">Membrane</keyword>
<dbReference type="PANTHER" id="PTHR34148:SF1">
    <property type="entry name" value="ADENOSYLCOBINAMIDE-GDP RIBAZOLETRANSFERASE"/>
    <property type="match status" value="1"/>
</dbReference>
<evidence type="ECO:0000256" key="7">
    <source>
        <dbReference type="ARBA" id="ARBA00022475"/>
    </source>
</evidence>
<dbReference type="GO" id="GO:0051073">
    <property type="term" value="F:adenosylcobinamide-GDP ribazoletransferase activity"/>
    <property type="evidence" value="ECO:0007669"/>
    <property type="project" value="UniProtKB-UniRule"/>
</dbReference>
<evidence type="ECO:0000256" key="15">
    <source>
        <dbReference type="ARBA" id="ARBA00032605"/>
    </source>
</evidence>
<dbReference type="Proteomes" id="UP000281564">
    <property type="component" value="Unassembled WGS sequence"/>
</dbReference>
<evidence type="ECO:0000313" key="21">
    <source>
        <dbReference type="Proteomes" id="UP000281564"/>
    </source>
</evidence>
<keyword evidence="21" id="KW-1185">Reference proteome</keyword>
<dbReference type="EC" id="2.7.8.26" evidence="5 19"/>
<evidence type="ECO:0000256" key="2">
    <source>
        <dbReference type="ARBA" id="ARBA00004651"/>
    </source>
</evidence>
<dbReference type="GO" id="GO:0005886">
    <property type="term" value="C:plasma membrane"/>
    <property type="evidence" value="ECO:0007669"/>
    <property type="project" value="UniProtKB-SubCell"/>
</dbReference>
<dbReference type="InterPro" id="IPR003805">
    <property type="entry name" value="CobS"/>
</dbReference>
<evidence type="ECO:0000256" key="16">
    <source>
        <dbReference type="ARBA" id="ARBA00032853"/>
    </source>
</evidence>
<comment type="function">
    <text evidence="14 19">Joins adenosylcobinamide-GDP and alpha-ribazole to generate adenosylcobalamin (Ado-cobalamin). Also synthesizes adenosylcobalamin 5'-phosphate from adenosylcobinamide-GDP and alpha-ribazole 5'-phosphate.</text>
</comment>
<keyword evidence="8 19" id="KW-0169">Cobalamin biosynthesis</keyword>
<comment type="cofactor">
    <cofactor evidence="1 19">
        <name>Mg(2+)</name>
        <dbReference type="ChEBI" id="CHEBI:18420"/>
    </cofactor>
</comment>
<evidence type="ECO:0000256" key="17">
    <source>
        <dbReference type="ARBA" id="ARBA00048623"/>
    </source>
</evidence>
<dbReference type="GO" id="GO:0008818">
    <property type="term" value="F:cobalamin 5'-phosphate synthase activity"/>
    <property type="evidence" value="ECO:0007669"/>
    <property type="project" value="UniProtKB-UniRule"/>
</dbReference>
<evidence type="ECO:0000256" key="13">
    <source>
        <dbReference type="ARBA" id="ARBA00023136"/>
    </source>
</evidence>
<proteinExistence type="inferred from homology"/>
<dbReference type="NCBIfam" id="TIGR00317">
    <property type="entry name" value="cobS"/>
    <property type="match status" value="1"/>
</dbReference>
<sequence length="249" mass="25043">MGRAIRGAIGFLTRIPVGGSEADWNAFRRAVYSLPVVGYLVGGLVGGVFFLPVQPPTLVAAYLVGLYLLTGVTHADGLADLGDAVAVHGDADRTRAVLKDSATGVGGALLLGVTLLVVALGVLSFAGIGSWRAFRLVVAAEVGAKLGMALVACYGRPAHDGLGSQLVGELDHRSFASAIVVSLPAVAAAPTGLSVALLATVVTGPAVGLAILTWGHRELGGVSGDLIGATNEVGRALALHVGVSVWILS</sequence>
<comment type="similarity">
    <text evidence="4 19">Belongs to the CobS family.</text>
</comment>
<dbReference type="AlphaFoldDB" id="A0A3A6QDU1"/>
<accession>A0A3A6QDU1</accession>
<name>A0A3A6QDU1_9EURY</name>
<evidence type="ECO:0000256" key="14">
    <source>
        <dbReference type="ARBA" id="ARBA00025228"/>
    </source>
</evidence>
<evidence type="ECO:0000256" key="9">
    <source>
        <dbReference type="ARBA" id="ARBA00022679"/>
    </source>
</evidence>
<organism evidence="20 21">
    <name type="scientific">Halonotius pteroides</name>
    <dbReference type="NCBI Taxonomy" id="268735"/>
    <lineage>
        <taxon>Archaea</taxon>
        <taxon>Methanobacteriati</taxon>
        <taxon>Methanobacteriota</taxon>
        <taxon>Stenosarchaea group</taxon>
        <taxon>Halobacteria</taxon>
        <taxon>Halobacteriales</taxon>
        <taxon>Haloferacaceae</taxon>
        <taxon>Halonotius</taxon>
    </lineage>
</organism>
<comment type="catalytic activity">
    <reaction evidence="18 19">
        <text>alpha-ribazole 5'-phosphate + adenosylcob(III)inamide-GDP = adenosylcob(III)alamin 5'-phosphate + GMP + H(+)</text>
        <dbReference type="Rhea" id="RHEA:23560"/>
        <dbReference type="ChEBI" id="CHEBI:15378"/>
        <dbReference type="ChEBI" id="CHEBI:57918"/>
        <dbReference type="ChEBI" id="CHEBI:58115"/>
        <dbReference type="ChEBI" id="CHEBI:60487"/>
        <dbReference type="ChEBI" id="CHEBI:60493"/>
        <dbReference type="EC" id="2.7.8.26"/>
    </reaction>
</comment>
<protein>
    <recommendedName>
        <fullName evidence="6 19">Adenosylcobinamide-GDP ribazoletransferase</fullName>
        <ecNumber evidence="5 19">2.7.8.26</ecNumber>
    </recommendedName>
    <alternativeName>
        <fullName evidence="16 19">Cobalamin synthase</fullName>
    </alternativeName>
    <alternativeName>
        <fullName evidence="15 19">Cobalamin-5'-phosphate synthase</fullName>
    </alternativeName>
</protein>
<evidence type="ECO:0000256" key="12">
    <source>
        <dbReference type="ARBA" id="ARBA00022989"/>
    </source>
</evidence>
<gene>
    <name evidence="19 20" type="primary">cobS</name>
    <name evidence="20" type="ORF">DP106_08720</name>
</gene>
<comment type="caution">
    <text evidence="20">The sequence shown here is derived from an EMBL/GenBank/DDBJ whole genome shotgun (WGS) entry which is preliminary data.</text>
</comment>
<dbReference type="Pfam" id="PF02654">
    <property type="entry name" value="CobS"/>
    <property type="match status" value="1"/>
</dbReference>
<evidence type="ECO:0000256" key="1">
    <source>
        <dbReference type="ARBA" id="ARBA00001946"/>
    </source>
</evidence>
<evidence type="ECO:0000256" key="8">
    <source>
        <dbReference type="ARBA" id="ARBA00022573"/>
    </source>
</evidence>
<dbReference type="GO" id="GO:0009236">
    <property type="term" value="P:cobalamin biosynthetic process"/>
    <property type="evidence" value="ECO:0007669"/>
    <property type="project" value="UniProtKB-UniRule"/>
</dbReference>
<evidence type="ECO:0000256" key="5">
    <source>
        <dbReference type="ARBA" id="ARBA00013200"/>
    </source>
</evidence>
<dbReference type="PANTHER" id="PTHR34148">
    <property type="entry name" value="ADENOSYLCOBINAMIDE-GDP RIBAZOLETRANSFERASE"/>
    <property type="match status" value="1"/>
</dbReference>
<comment type="caution">
    <text evidence="19">Lacks conserved residue(s) required for the propagation of feature annotation.</text>
</comment>
<evidence type="ECO:0000256" key="19">
    <source>
        <dbReference type="HAMAP-Rule" id="MF_00719"/>
    </source>
</evidence>
<comment type="pathway">
    <text evidence="3 19">Cofactor biosynthesis; adenosylcobalamin biosynthesis; adenosylcobalamin from cob(II)yrinate a,c-diamide: step 7/7.</text>
</comment>
<evidence type="ECO:0000256" key="6">
    <source>
        <dbReference type="ARBA" id="ARBA00015850"/>
    </source>
</evidence>
<evidence type="ECO:0000256" key="3">
    <source>
        <dbReference type="ARBA" id="ARBA00004663"/>
    </source>
</evidence>
<evidence type="ECO:0000256" key="4">
    <source>
        <dbReference type="ARBA" id="ARBA00010561"/>
    </source>
</evidence>
<comment type="catalytic activity">
    <reaction evidence="17 19">
        <text>alpha-ribazole + adenosylcob(III)inamide-GDP = adenosylcob(III)alamin + GMP + H(+)</text>
        <dbReference type="Rhea" id="RHEA:16049"/>
        <dbReference type="ChEBI" id="CHEBI:10329"/>
        <dbReference type="ChEBI" id="CHEBI:15378"/>
        <dbReference type="ChEBI" id="CHEBI:18408"/>
        <dbReference type="ChEBI" id="CHEBI:58115"/>
        <dbReference type="ChEBI" id="CHEBI:60487"/>
        <dbReference type="EC" id="2.7.8.26"/>
    </reaction>
</comment>
<dbReference type="UniPathway" id="UPA00148">
    <property type="reaction ID" value="UER00238"/>
</dbReference>
<feature type="transmembrane region" description="Helical" evidence="19">
    <location>
        <begin position="30"/>
        <end position="51"/>
    </location>
</feature>